<proteinExistence type="predicted"/>
<feature type="compositionally biased region" description="Acidic residues" evidence="1">
    <location>
        <begin position="310"/>
        <end position="320"/>
    </location>
</feature>
<dbReference type="AlphaFoldDB" id="A0A9W7ETL9"/>
<feature type="compositionally biased region" description="Gly residues" evidence="1">
    <location>
        <begin position="298"/>
        <end position="308"/>
    </location>
</feature>
<dbReference type="EMBL" id="BRXX01000126">
    <property type="protein sequence ID" value="GMH92299.1"/>
    <property type="molecule type" value="Genomic_DNA"/>
</dbReference>
<evidence type="ECO:0000256" key="1">
    <source>
        <dbReference type="SAM" id="MobiDB-lite"/>
    </source>
</evidence>
<sequence length="380" mass="41564">MPPPNPPKRRKSWCKVQEMVLGGNFPFDAADTSHASSPNEISPRAFLPTGKRRGSKGNAMEVGAGGAISPLDLKPVAPLPSSHLVPDSPSPRASRNQKQKVPELKFGKASPKINPSEKKPFEHLEYQKKNFIPNKSLGMSVSIDGDIFIKKSVAQAWAVGGESDSNETDREIQVDKITATRISEEFERTVGRKERENDIYYQYYCKETAAKIEDNRDKVERSWLKESRSVKRMTNSNSCFLSLGGEEGGEGEGEGADSDKVTEEVERMRKRLLRNVNRDDCRVVSESDFSDNDYMDTGGAGGAGGSGGDMEIDIPTDSDSETMREASARRNKDLTGLISELKVKGGEGVGIGSLLTRSIEVGLMSGGNEIGFSMRSSFEK</sequence>
<name>A0A9W7ETL9_9STRA</name>
<evidence type="ECO:0000313" key="2">
    <source>
        <dbReference type="EMBL" id="GMH92299.1"/>
    </source>
</evidence>
<dbReference type="Proteomes" id="UP001165160">
    <property type="component" value="Unassembled WGS sequence"/>
</dbReference>
<feature type="region of interest" description="Disordered" evidence="1">
    <location>
        <begin position="25"/>
        <end position="117"/>
    </location>
</feature>
<feature type="region of interest" description="Disordered" evidence="1">
    <location>
        <begin position="292"/>
        <end position="321"/>
    </location>
</feature>
<accession>A0A9W7ETL9</accession>
<organism evidence="2 3">
    <name type="scientific">Triparma verrucosa</name>
    <dbReference type="NCBI Taxonomy" id="1606542"/>
    <lineage>
        <taxon>Eukaryota</taxon>
        <taxon>Sar</taxon>
        <taxon>Stramenopiles</taxon>
        <taxon>Ochrophyta</taxon>
        <taxon>Bolidophyceae</taxon>
        <taxon>Parmales</taxon>
        <taxon>Triparmaceae</taxon>
        <taxon>Triparma</taxon>
    </lineage>
</organism>
<feature type="compositionally biased region" description="Acidic residues" evidence="1">
    <location>
        <begin position="247"/>
        <end position="256"/>
    </location>
</feature>
<evidence type="ECO:0000313" key="3">
    <source>
        <dbReference type="Proteomes" id="UP001165160"/>
    </source>
</evidence>
<keyword evidence="3" id="KW-1185">Reference proteome</keyword>
<feature type="region of interest" description="Disordered" evidence="1">
    <location>
        <begin position="241"/>
        <end position="263"/>
    </location>
</feature>
<protein>
    <submittedName>
        <fullName evidence="2">Uncharacterized protein</fullName>
    </submittedName>
</protein>
<gene>
    <name evidence="2" type="ORF">TrVE_jg7550</name>
</gene>
<reference evidence="3" key="1">
    <citation type="journal article" date="2023" name="Commun. Biol.">
        <title>Genome analysis of Parmales, the sister group of diatoms, reveals the evolutionary specialization of diatoms from phago-mixotrophs to photoautotrophs.</title>
        <authorList>
            <person name="Ban H."/>
            <person name="Sato S."/>
            <person name="Yoshikawa S."/>
            <person name="Yamada K."/>
            <person name="Nakamura Y."/>
            <person name="Ichinomiya M."/>
            <person name="Sato N."/>
            <person name="Blanc-Mathieu R."/>
            <person name="Endo H."/>
            <person name="Kuwata A."/>
            <person name="Ogata H."/>
        </authorList>
    </citation>
    <scope>NUCLEOTIDE SEQUENCE [LARGE SCALE GENOMIC DNA]</scope>
    <source>
        <strain evidence="3">NIES 3699</strain>
    </source>
</reference>
<comment type="caution">
    <text evidence="2">The sequence shown here is derived from an EMBL/GenBank/DDBJ whole genome shotgun (WGS) entry which is preliminary data.</text>
</comment>